<name>M2N5E6_BAUPA</name>
<sequence>MHNVAALSASTARPDRLSVRYNSGLSAWYATLFLRLVRCSTAGPCRFEPQCRHHPCSLALFRLSLAEALEAQRKMIFYLCFTPRLHHASTHSRKRTTHLLCIQAFPGLSMALHYRCRHI</sequence>
<dbReference type="HOGENOM" id="CLU_2061074_0_0_1"/>
<dbReference type="GeneID" id="19112960"/>
<dbReference type="EMBL" id="KB445559">
    <property type="protein sequence ID" value="EMC93985.1"/>
    <property type="molecule type" value="Genomic_DNA"/>
</dbReference>
<organism evidence="1 2">
    <name type="scientific">Baudoinia panamericana (strain UAMH 10762)</name>
    <name type="common">Angels' share fungus</name>
    <name type="synonym">Baudoinia compniacensis (strain UAMH 10762)</name>
    <dbReference type="NCBI Taxonomy" id="717646"/>
    <lineage>
        <taxon>Eukaryota</taxon>
        <taxon>Fungi</taxon>
        <taxon>Dikarya</taxon>
        <taxon>Ascomycota</taxon>
        <taxon>Pezizomycotina</taxon>
        <taxon>Dothideomycetes</taxon>
        <taxon>Dothideomycetidae</taxon>
        <taxon>Mycosphaerellales</taxon>
        <taxon>Teratosphaeriaceae</taxon>
        <taxon>Baudoinia</taxon>
    </lineage>
</organism>
<evidence type="ECO:0000313" key="1">
    <source>
        <dbReference type="EMBL" id="EMC93985.1"/>
    </source>
</evidence>
<gene>
    <name evidence="1" type="ORF">BAUCODRAFT_36457</name>
</gene>
<proteinExistence type="predicted"/>
<dbReference type="KEGG" id="bcom:BAUCODRAFT_36457"/>
<dbReference type="AlphaFoldDB" id="M2N5E6"/>
<evidence type="ECO:0000313" key="2">
    <source>
        <dbReference type="Proteomes" id="UP000011761"/>
    </source>
</evidence>
<dbReference type="Proteomes" id="UP000011761">
    <property type="component" value="Unassembled WGS sequence"/>
</dbReference>
<reference evidence="1 2" key="1">
    <citation type="journal article" date="2012" name="PLoS Pathog.">
        <title>Diverse lifestyles and strategies of plant pathogenesis encoded in the genomes of eighteen Dothideomycetes fungi.</title>
        <authorList>
            <person name="Ohm R.A."/>
            <person name="Feau N."/>
            <person name="Henrissat B."/>
            <person name="Schoch C.L."/>
            <person name="Horwitz B.A."/>
            <person name="Barry K.W."/>
            <person name="Condon B.J."/>
            <person name="Copeland A.C."/>
            <person name="Dhillon B."/>
            <person name="Glaser F."/>
            <person name="Hesse C.N."/>
            <person name="Kosti I."/>
            <person name="LaButti K."/>
            <person name="Lindquist E.A."/>
            <person name="Lucas S."/>
            <person name="Salamov A.A."/>
            <person name="Bradshaw R.E."/>
            <person name="Ciuffetti L."/>
            <person name="Hamelin R.C."/>
            <person name="Kema G.H.J."/>
            <person name="Lawrence C."/>
            <person name="Scott J.A."/>
            <person name="Spatafora J.W."/>
            <person name="Turgeon B.G."/>
            <person name="de Wit P.J.G.M."/>
            <person name="Zhong S."/>
            <person name="Goodwin S.B."/>
            <person name="Grigoriev I.V."/>
        </authorList>
    </citation>
    <scope>NUCLEOTIDE SEQUENCE [LARGE SCALE GENOMIC DNA]</scope>
    <source>
        <strain evidence="1 2">UAMH 10762</strain>
    </source>
</reference>
<keyword evidence="2" id="KW-1185">Reference proteome</keyword>
<protein>
    <submittedName>
        <fullName evidence="1">Uncharacterized protein</fullName>
    </submittedName>
</protein>
<accession>M2N5E6</accession>
<dbReference type="RefSeq" id="XP_007678631.1">
    <property type="nucleotide sequence ID" value="XM_007680441.1"/>
</dbReference>